<dbReference type="Pfam" id="PF00563">
    <property type="entry name" value="EAL"/>
    <property type="match status" value="1"/>
</dbReference>
<evidence type="ECO:0000259" key="1">
    <source>
        <dbReference type="PROSITE" id="PS50883"/>
    </source>
</evidence>
<evidence type="ECO:0000313" key="2">
    <source>
        <dbReference type="EMBL" id="TCT24143.1"/>
    </source>
</evidence>
<dbReference type="SUPFAM" id="SSF141868">
    <property type="entry name" value="EAL domain-like"/>
    <property type="match status" value="1"/>
</dbReference>
<dbReference type="PANTHER" id="PTHR33121">
    <property type="entry name" value="CYCLIC DI-GMP PHOSPHODIESTERASE PDEF"/>
    <property type="match status" value="1"/>
</dbReference>
<dbReference type="CDD" id="cd01948">
    <property type="entry name" value="EAL"/>
    <property type="match status" value="1"/>
</dbReference>
<evidence type="ECO:0000313" key="3">
    <source>
        <dbReference type="Proteomes" id="UP000295717"/>
    </source>
</evidence>
<sequence>MAFNEILAYFEEWSGDRSGTAHHLRFDDQGAFGSYRGMRLYSAFQPLFAGQDLAVVAHEALLRVRDEDGRALSPAEAFAVPTTPSEAMYFDRLCRMVHTLNFVQQAESEAELFLNVSGRHLLSLSSGHGQTFEHLLNLCGLTPDQIILEILEGHVDDIGRLNDAVNAYRSRGYRVAIDDFGCEDSNFDRLWKLTPDIVKLDRSLIVQGTTNERARRILPKLVEIIHELGAQVVCEGIENLDQHSLAVDAGSDLVQGYYYARPSSDLIAPLTQTDARLFHPINSLNRPRQIPLLVQTGSTSTQVVCS</sequence>
<dbReference type="AlphaFoldDB" id="A0A4R3NAF6"/>
<proteinExistence type="predicted"/>
<dbReference type="GO" id="GO:0071111">
    <property type="term" value="F:cyclic-guanylate-specific phosphodiesterase activity"/>
    <property type="evidence" value="ECO:0007669"/>
    <property type="project" value="InterPro"/>
</dbReference>
<accession>A0A4R3NAF6</accession>
<dbReference type="RefSeq" id="WP_207896051.1">
    <property type="nucleotide sequence ID" value="NZ_SMAO01000001.1"/>
</dbReference>
<reference evidence="2 3" key="1">
    <citation type="submission" date="2019-03" db="EMBL/GenBank/DDBJ databases">
        <title>Genomic Encyclopedia of Type Strains, Phase IV (KMG-IV): sequencing the most valuable type-strain genomes for metagenomic binning, comparative biology and taxonomic classification.</title>
        <authorList>
            <person name="Goeker M."/>
        </authorList>
    </citation>
    <scope>NUCLEOTIDE SEQUENCE [LARGE SCALE GENOMIC DNA]</scope>
    <source>
        <strain evidence="2 3">DSM 13587</strain>
    </source>
</reference>
<dbReference type="InterPro" id="IPR001633">
    <property type="entry name" value="EAL_dom"/>
</dbReference>
<dbReference type="Gene3D" id="3.20.20.450">
    <property type="entry name" value="EAL domain"/>
    <property type="match status" value="1"/>
</dbReference>
<dbReference type="PROSITE" id="PS50883">
    <property type="entry name" value="EAL"/>
    <property type="match status" value="1"/>
</dbReference>
<organism evidence="2 3">
    <name type="scientific">Thiobaca trueperi</name>
    <dbReference type="NCBI Taxonomy" id="127458"/>
    <lineage>
        <taxon>Bacteria</taxon>
        <taxon>Pseudomonadati</taxon>
        <taxon>Pseudomonadota</taxon>
        <taxon>Gammaproteobacteria</taxon>
        <taxon>Chromatiales</taxon>
        <taxon>Chromatiaceae</taxon>
        <taxon>Thiobaca</taxon>
    </lineage>
</organism>
<dbReference type="Proteomes" id="UP000295717">
    <property type="component" value="Unassembled WGS sequence"/>
</dbReference>
<feature type="domain" description="EAL" evidence="1">
    <location>
        <begin position="21"/>
        <end position="276"/>
    </location>
</feature>
<dbReference type="InterPro" id="IPR035919">
    <property type="entry name" value="EAL_sf"/>
</dbReference>
<dbReference type="SMART" id="SM00052">
    <property type="entry name" value="EAL"/>
    <property type="match status" value="1"/>
</dbReference>
<protein>
    <submittedName>
        <fullName evidence="2">EAL domain-containing protein (Putative c-di-GMP-specific phosphodiesterase class I)</fullName>
    </submittedName>
</protein>
<dbReference type="EMBL" id="SMAO01000001">
    <property type="protein sequence ID" value="TCT24143.1"/>
    <property type="molecule type" value="Genomic_DNA"/>
</dbReference>
<name>A0A4R3NAF6_9GAMM</name>
<comment type="caution">
    <text evidence="2">The sequence shown here is derived from an EMBL/GenBank/DDBJ whole genome shotgun (WGS) entry which is preliminary data.</text>
</comment>
<gene>
    <name evidence="2" type="ORF">EDC35_101463</name>
</gene>
<dbReference type="PANTHER" id="PTHR33121:SF76">
    <property type="entry name" value="SIGNALING PROTEIN"/>
    <property type="match status" value="1"/>
</dbReference>
<keyword evidence="3" id="KW-1185">Reference proteome</keyword>
<dbReference type="InterPro" id="IPR050706">
    <property type="entry name" value="Cyclic-di-GMP_PDE-like"/>
</dbReference>